<gene>
    <name evidence="6" type="primary">minC</name>
    <name evidence="9" type="ORF">SAMN04488134_106185</name>
</gene>
<organism evidence="9 10">
    <name type="scientific">Amphibacillus marinus</name>
    <dbReference type="NCBI Taxonomy" id="872970"/>
    <lineage>
        <taxon>Bacteria</taxon>
        <taxon>Bacillati</taxon>
        <taxon>Bacillota</taxon>
        <taxon>Bacilli</taxon>
        <taxon>Bacillales</taxon>
        <taxon>Bacillaceae</taxon>
        <taxon>Amphibacillus</taxon>
    </lineage>
</organism>
<dbReference type="Pfam" id="PF22642">
    <property type="entry name" value="MinC_N_1"/>
    <property type="match status" value="1"/>
</dbReference>
<accession>A0A1H8P3C5</accession>
<evidence type="ECO:0000259" key="8">
    <source>
        <dbReference type="Pfam" id="PF22642"/>
    </source>
</evidence>
<dbReference type="HAMAP" id="MF_00267">
    <property type="entry name" value="MinC"/>
    <property type="match status" value="1"/>
</dbReference>
<dbReference type="InterPro" id="IPR036145">
    <property type="entry name" value="MinC_C_sf"/>
</dbReference>
<dbReference type="SUPFAM" id="SSF63848">
    <property type="entry name" value="Cell-division inhibitor MinC, C-terminal domain"/>
    <property type="match status" value="1"/>
</dbReference>
<comment type="similarity">
    <text evidence="1 6">Belongs to the MinC family.</text>
</comment>
<evidence type="ECO:0000313" key="10">
    <source>
        <dbReference type="Proteomes" id="UP000199300"/>
    </source>
</evidence>
<proteinExistence type="inferred from homology"/>
<dbReference type="GO" id="GO:1901891">
    <property type="term" value="P:regulation of cell septum assembly"/>
    <property type="evidence" value="ECO:0007669"/>
    <property type="project" value="InterPro"/>
</dbReference>
<comment type="subunit">
    <text evidence="5 6">Interacts with MinD and FtsZ.</text>
</comment>
<dbReference type="AlphaFoldDB" id="A0A1H8P3C5"/>
<keyword evidence="2 6" id="KW-0132">Cell division</keyword>
<dbReference type="Gene3D" id="2.160.20.70">
    <property type="match status" value="1"/>
</dbReference>
<dbReference type="NCBIfam" id="TIGR01222">
    <property type="entry name" value="minC"/>
    <property type="match status" value="1"/>
</dbReference>
<dbReference type="Pfam" id="PF03775">
    <property type="entry name" value="MinC_C"/>
    <property type="match status" value="1"/>
</dbReference>
<dbReference type="PANTHER" id="PTHR34108:SF1">
    <property type="entry name" value="SEPTUM SITE-DETERMINING PROTEIN MINC"/>
    <property type="match status" value="1"/>
</dbReference>
<evidence type="ECO:0000256" key="4">
    <source>
        <dbReference type="ARBA" id="ARBA00023306"/>
    </source>
</evidence>
<evidence type="ECO:0000256" key="1">
    <source>
        <dbReference type="ARBA" id="ARBA00006291"/>
    </source>
</evidence>
<dbReference type="InterPro" id="IPR016098">
    <property type="entry name" value="CAP/MinC_C"/>
</dbReference>
<keyword evidence="10" id="KW-1185">Reference proteome</keyword>
<dbReference type="PANTHER" id="PTHR34108">
    <property type="entry name" value="SEPTUM SITE-DETERMINING PROTEIN MINC"/>
    <property type="match status" value="1"/>
</dbReference>
<feature type="domain" description="Septum site-determining protein MinC N-terminal" evidence="8">
    <location>
        <begin position="8"/>
        <end position="84"/>
    </location>
</feature>
<dbReference type="STRING" id="872970.SAMN04488134_106185"/>
<evidence type="ECO:0000259" key="7">
    <source>
        <dbReference type="Pfam" id="PF03775"/>
    </source>
</evidence>
<dbReference type="EMBL" id="FODJ01000006">
    <property type="protein sequence ID" value="SEO36043.1"/>
    <property type="molecule type" value="Genomic_DNA"/>
</dbReference>
<evidence type="ECO:0000256" key="3">
    <source>
        <dbReference type="ARBA" id="ARBA00023210"/>
    </source>
</evidence>
<feature type="domain" description="Septum formation inhibitor MinC C-terminal" evidence="7">
    <location>
        <begin position="105"/>
        <end position="204"/>
    </location>
</feature>
<dbReference type="InterPro" id="IPR055219">
    <property type="entry name" value="MinC_N_1"/>
</dbReference>
<dbReference type="GO" id="GO:0000917">
    <property type="term" value="P:division septum assembly"/>
    <property type="evidence" value="ECO:0007669"/>
    <property type="project" value="UniProtKB-KW"/>
</dbReference>
<dbReference type="InterPro" id="IPR013033">
    <property type="entry name" value="MinC"/>
</dbReference>
<evidence type="ECO:0000256" key="5">
    <source>
        <dbReference type="ARBA" id="ARBA00046874"/>
    </source>
</evidence>
<dbReference type="GO" id="GO:0000902">
    <property type="term" value="P:cell morphogenesis"/>
    <property type="evidence" value="ECO:0007669"/>
    <property type="project" value="InterPro"/>
</dbReference>
<sequence length="227" mass="25553">MVLKNQYVMIKGTRDGLTLFLDDSCSFNDLLDELDKTLSHDEFDEDQAMITVKIHLGNRFLHKEQDEQLRTLIRQRNKLVVQGIESNVISKAEAIQWKEDSEVRVVSKTIRSGQVYQVQGDLLLIGDINPGGTVKATGNIYIMGALRGVAHAGINGNRQAVIIASFMKPVQLRIADLYSRAPDYETEGVYMECGFIDESEKILIDRLQLVAKKRPELNGFERSVLNG</sequence>
<reference evidence="9 10" key="1">
    <citation type="submission" date="2016-10" db="EMBL/GenBank/DDBJ databases">
        <authorList>
            <person name="de Groot N.N."/>
        </authorList>
    </citation>
    <scope>NUCLEOTIDE SEQUENCE [LARGE SCALE GENOMIC DNA]</scope>
    <source>
        <strain evidence="9 10">CGMCC 1.10434</strain>
    </source>
</reference>
<comment type="function">
    <text evidence="6">Cell division inhibitor that blocks the formation of polar Z ring septums. Rapidly oscillates between the poles of the cell to destabilize FtsZ filaments that have formed before they mature into polar Z rings. Prevents FtsZ polymerization.</text>
</comment>
<dbReference type="InterPro" id="IPR005526">
    <property type="entry name" value="Septum_form_inhib_MinC_C"/>
</dbReference>
<keyword evidence="4 6" id="KW-0131">Cell cycle</keyword>
<evidence type="ECO:0000313" key="9">
    <source>
        <dbReference type="EMBL" id="SEO36043.1"/>
    </source>
</evidence>
<dbReference type="RefSeq" id="WP_281245914.1">
    <property type="nucleotide sequence ID" value="NZ_FODJ01000006.1"/>
</dbReference>
<evidence type="ECO:0000256" key="6">
    <source>
        <dbReference type="HAMAP-Rule" id="MF_00267"/>
    </source>
</evidence>
<keyword evidence="3 6" id="KW-0717">Septation</keyword>
<name>A0A1H8P3C5_9BACI</name>
<protein>
    <recommendedName>
        <fullName evidence="6">Probable septum site-determining protein MinC</fullName>
    </recommendedName>
</protein>
<evidence type="ECO:0000256" key="2">
    <source>
        <dbReference type="ARBA" id="ARBA00022618"/>
    </source>
</evidence>
<dbReference type="Proteomes" id="UP000199300">
    <property type="component" value="Unassembled WGS sequence"/>
</dbReference>
<dbReference type="Gene3D" id="3.30.160.540">
    <property type="match status" value="1"/>
</dbReference>